<keyword evidence="3" id="KW-1185">Reference proteome</keyword>
<protein>
    <submittedName>
        <fullName evidence="1 2">Glutamate synthase [NADPH] small chain</fullName>
    </submittedName>
</protein>
<dbReference type="AlphaFoldDB" id="A0A084VLA1"/>
<evidence type="ECO:0000313" key="2">
    <source>
        <dbReference type="EnsemblMetazoa" id="ASIC006144-PA"/>
    </source>
</evidence>
<dbReference type="EMBL" id="KE524972">
    <property type="protein sequence ID" value="KFB38745.1"/>
    <property type="molecule type" value="Genomic_DNA"/>
</dbReference>
<dbReference type="VEuPathDB" id="VectorBase:ASIC006144"/>
<accession>A0A084VLA1</accession>
<reference evidence="2" key="2">
    <citation type="submission" date="2020-05" db="UniProtKB">
        <authorList>
            <consortium name="EnsemblMetazoa"/>
        </authorList>
    </citation>
    <scope>IDENTIFICATION</scope>
</reference>
<gene>
    <name evidence="1" type="ORF">ZHAS_00006144</name>
</gene>
<reference evidence="1 3" key="1">
    <citation type="journal article" date="2014" name="BMC Genomics">
        <title>Genome sequence of Anopheles sinensis provides insight into genetics basis of mosquito competence for malaria parasites.</title>
        <authorList>
            <person name="Zhou D."/>
            <person name="Zhang D."/>
            <person name="Ding G."/>
            <person name="Shi L."/>
            <person name="Hou Q."/>
            <person name="Ye Y."/>
            <person name="Xu Y."/>
            <person name="Zhou H."/>
            <person name="Xiong C."/>
            <person name="Li S."/>
            <person name="Yu J."/>
            <person name="Hong S."/>
            <person name="Yu X."/>
            <person name="Zou P."/>
            <person name="Chen C."/>
            <person name="Chang X."/>
            <person name="Wang W."/>
            <person name="Lv Y."/>
            <person name="Sun Y."/>
            <person name="Ma L."/>
            <person name="Shen B."/>
            <person name="Zhu C."/>
        </authorList>
    </citation>
    <scope>NUCLEOTIDE SEQUENCE [LARGE SCALE GENOMIC DNA]</scope>
</reference>
<dbReference type="EnsemblMetazoa" id="ASIC006144-RA">
    <property type="protein sequence ID" value="ASIC006144-PA"/>
    <property type="gene ID" value="ASIC006144"/>
</dbReference>
<name>A0A084VLA1_ANOSI</name>
<dbReference type="Proteomes" id="UP000030765">
    <property type="component" value="Unassembled WGS sequence"/>
</dbReference>
<proteinExistence type="predicted"/>
<evidence type="ECO:0000313" key="3">
    <source>
        <dbReference type="Proteomes" id="UP000030765"/>
    </source>
</evidence>
<sequence>MLRSHCSSTDHGGQFDDRERADRNVMLLLATLGMLAGESAPHIPLSFLHFVEQPGAVIEDGGGNARRKTGGTICGLIGHRQADAVPFRRRVVGGIG</sequence>
<evidence type="ECO:0000313" key="1">
    <source>
        <dbReference type="EMBL" id="KFB38745.1"/>
    </source>
</evidence>
<dbReference type="EMBL" id="ATLV01014437">
    <property type="status" value="NOT_ANNOTATED_CDS"/>
    <property type="molecule type" value="Genomic_DNA"/>
</dbReference>
<organism evidence="1">
    <name type="scientific">Anopheles sinensis</name>
    <name type="common">Mosquito</name>
    <dbReference type="NCBI Taxonomy" id="74873"/>
    <lineage>
        <taxon>Eukaryota</taxon>
        <taxon>Metazoa</taxon>
        <taxon>Ecdysozoa</taxon>
        <taxon>Arthropoda</taxon>
        <taxon>Hexapoda</taxon>
        <taxon>Insecta</taxon>
        <taxon>Pterygota</taxon>
        <taxon>Neoptera</taxon>
        <taxon>Endopterygota</taxon>
        <taxon>Diptera</taxon>
        <taxon>Nematocera</taxon>
        <taxon>Culicoidea</taxon>
        <taxon>Culicidae</taxon>
        <taxon>Anophelinae</taxon>
        <taxon>Anopheles</taxon>
    </lineage>
</organism>